<dbReference type="InterPro" id="IPR011990">
    <property type="entry name" value="TPR-like_helical_dom_sf"/>
</dbReference>
<proteinExistence type="predicted"/>
<reference evidence="1" key="1">
    <citation type="submission" date="2020-06" db="EMBL/GenBank/DDBJ databases">
        <title>Stable isotope informed genome-resolved metagenomics uncovers potential trophic interactions in rhizosphere soil.</title>
        <authorList>
            <person name="Starr E.P."/>
            <person name="Shi S."/>
            <person name="Blazewicz S.J."/>
            <person name="Koch B.J."/>
            <person name="Probst A.J."/>
            <person name="Hungate B.A."/>
            <person name="Pett-Ridge J."/>
            <person name="Firestone M.K."/>
            <person name="Banfield J.F."/>
        </authorList>
    </citation>
    <scope>NUCLEOTIDE SEQUENCE</scope>
    <source>
        <strain evidence="1">YM_69_17</strain>
    </source>
</reference>
<dbReference type="SUPFAM" id="SSF144059">
    <property type="entry name" value="ImpE-like"/>
    <property type="match status" value="1"/>
</dbReference>
<organism evidence="1 2">
    <name type="scientific">Inquilinus limosus</name>
    <dbReference type="NCBI Taxonomy" id="171674"/>
    <lineage>
        <taxon>Bacteria</taxon>
        <taxon>Pseudomonadati</taxon>
        <taxon>Pseudomonadota</taxon>
        <taxon>Alphaproteobacteria</taxon>
        <taxon>Rhodospirillales</taxon>
        <taxon>Rhodospirillaceae</taxon>
        <taxon>Inquilinus</taxon>
    </lineage>
</organism>
<dbReference type="InterPro" id="IPR009211">
    <property type="entry name" value="TagJ"/>
</dbReference>
<dbReference type="Proteomes" id="UP000700706">
    <property type="component" value="Unassembled WGS sequence"/>
</dbReference>
<dbReference type="Pfam" id="PF14559">
    <property type="entry name" value="TPR_19"/>
    <property type="match status" value="1"/>
</dbReference>
<protein>
    <submittedName>
        <fullName evidence="1">Tetratricopeptide repeat protein</fullName>
    </submittedName>
</protein>
<name>A0A952KEN1_9PROT</name>
<dbReference type="AlphaFoldDB" id="A0A952KEN1"/>
<dbReference type="Pfam" id="PF07024">
    <property type="entry name" value="ImpE"/>
    <property type="match status" value="1"/>
</dbReference>
<dbReference type="PIRSF" id="PIRSF029288">
    <property type="entry name" value="SciE_ImpE"/>
    <property type="match status" value="1"/>
</dbReference>
<evidence type="ECO:0000313" key="1">
    <source>
        <dbReference type="EMBL" id="MBW8725495.1"/>
    </source>
</evidence>
<comment type="caution">
    <text evidence="1">The sequence shown here is derived from an EMBL/GenBank/DDBJ whole genome shotgun (WGS) entry which is preliminary data.</text>
</comment>
<sequence>MLTKAGELFREGDLQGAIEAANAAVKAAPADSGARILLAELLVFAGNHERADSLLDATSTIDPPSALVVAEFRQLLRAETARRQVLAEGRPPEFLGQPTETQTHLLQALVALRAGDEAGAAEAVQAAEEARPAVAGQRDGVDFADFRDADDLSIGNFEVLTTTAKYFWIPTERVESVEFHPAKRPRDLFWRRCTMVVRDGPDGDVYLPALYPPALLPSDAAAGDRLRLGRATEWTEAAPVRGIGQRVYMVGEEAVPVLQLAALDFA</sequence>
<dbReference type="Gene3D" id="1.25.40.10">
    <property type="entry name" value="Tetratricopeptide repeat domain"/>
    <property type="match status" value="1"/>
</dbReference>
<gene>
    <name evidence="1" type="ORF">JF625_10115</name>
</gene>
<dbReference type="EMBL" id="JAEKLZ010000173">
    <property type="protein sequence ID" value="MBW8725495.1"/>
    <property type="molecule type" value="Genomic_DNA"/>
</dbReference>
<evidence type="ECO:0000313" key="2">
    <source>
        <dbReference type="Proteomes" id="UP000700706"/>
    </source>
</evidence>
<accession>A0A952KEN1</accession>